<dbReference type="PANTHER" id="PTHR42754:SF1">
    <property type="entry name" value="LIPOPROTEIN"/>
    <property type="match status" value="1"/>
</dbReference>
<gene>
    <name evidence="1" type="ORF">S12H4_42774</name>
</gene>
<protein>
    <recommendedName>
        <fullName evidence="2">Bulb-type lectin domain-containing protein</fullName>
    </recommendedName>
</protein>
<dbReference type="AlphaFoldDB" id="X1VK18"/>
<comment type="caution">
    <text evidence="1">The sequence shown here is derived from an EMBL/GenBank/DDBJ whole genome shotgun (WGS) entry which is preliminary data.</text>
</comment>
<sequence>DEFGRQKTGDPIIIGTDDDDHGYCMIRLLDGSYLISGTSFNTTQKWGYLVNISSDGTVMWEQNYGGYQELEFRDAYEANDGNLIMTGYSKRNPGDDTEAIIFKTETDGDSLWCRSYSWPDNDVGVAIIESDKRYHVLTTATNVTDINLSRIRMLNTNTNGRAPTDCEIKIDYLSGKDITKINPAGNMYILGNNEDPASRVSSIFLGELELISEGQITTLKNSASIPYPESLHAESLHAESFAPVEEKNELAIGGWQGNP</sequence>
<reference evidence="1" key="1">
    <citation type="journal article" date="2014" name="Front. Microbiol.">
        <title>High frequency of phylogenetically diverse reductive dehalogenase-homologous genes in deep subseafloor sedimentary metagenomes.</title>
        <authorList>
            <person name="Kawai M."/>
            <person name="Futagami T."/>
            <person name="Toyoda A."/>
            <person name="Takaki Y."/>
            <person name="Nishi S."/>
            <person name="Hori S."/>
            <person name="Arai W."/>
            <person name="Tsubouchi T."/>
            <person name="Morono Y."/>
            <person name="Uchiyama I."/>
            <person name="Ito T."/>
            <person name="Fujiyama A."/>
            <person name="Inagaki F."/>
            <person name="Takami H."/>
        </authorList>
    </citation>
    <scope>NUCLEOTIDE SEQUENCE</scope>
    <source>
        <strain evidence="1">Expedition CK06-06</strain>
    </source>
</reference>
<dbReference type="EMBL" id="BARW01026201">
    <property type="protein sequence ID" value="GAJ15821.1"/>
    <property type="molecule type" value="Genomic_DNA"/>
</dbReference>
<name>X1VK18_9ZZZZ</name>
<accession>X1VK18</accession>
<organism evidence="1">
    <name type="scientific">marine sediment metagenome</name>
    <dbReference type="NCBI Taxonomy" id="412755"/>
    <lineage>
        <taxon>unclassified sequences</taxon>
        <taxon>metagenomes</taxon>
        <taxon>ecological metagenomes</taxon>
    </lineage>
</organism>
<proteinExistence type="predicted"/>
<dbReference type="PANTHER" id="PTHR42754">
    <property type="entry name" value="ENDOGLUCANASE"/>
    <property type="match status" value="1"/>
</dbReference>
<evidence type="ECO:0008006" key="2">
    <source>
        <dbReference type="Google" id="ProtNLM"/>
    </source>
</evidence>
<feature type="non-terminal residue" evidence="1">
    <location>
        <position position="1"/>
    </location>
</feature>
<evidence type="ECO:0000313" key="1">
    <source>
        <dbReference type="EMBL" id="GAJ15821.1"/>
    </source>
</evidence>
<feature type="non-terminal residue" evidence="1">
    <location>
        <position position="259"/>
    </location>
</feature>